<keyword evidence="10" id="KW-1185">Reference proteome</keyword>
<dbReference type="GO" id="GO:0015074">
    <property type="term" value="P:DNA integration"/>
    <property type="evidence" value="ECO:0007669"/>
    <property type="project" value="UniProtKB-KW"/>
</dbReference>
<dbReference type="CDD" id="cd00796">
    <property type="entry name" value="INT_Rci_Hp1_C"/>
    <property type="match status" value="1"/>
</dbReference>
<gene>
    <name evidence="9" type="ORF">DSCW_43410</name>
</gene>
<dbReference type="PROSITE" id="PS51898">
    <property type="entry name" value="TYR_RECOMBINASE"/>
    <property type="match status" value="1"/>
</dbReference>
<accession>A0A5K7ZEU6</accession>
<organism evidence="9 10">
    <name type="scientific">Desulfosarcina widdelii</name>
    <dbReference type="NCBI Taxonomy" id="947919"/>
    <lineage>
        <taxon>Bacteria</taxon>
        <taxon>Pseudomonadati</taxon>
        <taxon>Thermodesulfobacteriota</taxon>
        <taxon>Desulfobacteria</taxon>
        <taxon>Desulfobacterales</taxon>
        <taxon>Desulfosarcinaceae</taxon>
        <taxon>Desulfosarcina</taxon>
    </lineage>
</organism>
<dbReference type="Pfam" id="PF14659">
    <property type="entry name" value="Phage_int_SAM_3"/>
    <property type="match status" value="1"/>
</dbReference>
<dbReference type="InterPro" id="IPR013762">
    <property type="entry name" value="Integrase-like_cat_sf"/>
</dbReference>
<evidence type="ECO:0000313" key="9">
    <source>
        <dbReference type="EMBL" id="BBO76924.1"/>
    </source>
</evidence>
<dbReference type="KEGG" id="dwd:DSCW_43410"/>
<comment type="similarity">
    <text evidence="1">Belongs to the 'phage' integrase family.</text>
</comment>
<dbReference type="PANTHER" id="PTHR30349">
    <property type="entry name" value="PHAGE INTEGRASE-RELATED"/>
    <property type="match status" value="1"/>
</dbReference>
<dbReference type="SUPFAM" id="SSF56349">
    <property type="entry name" value="DNA breaking-rejoining enzymes"/>
    <property type="match status" value="1"/>
</dbReference>
<feature type="region of interest" description="Disordered" evidence="6">
    <location>
        <begin position="245"/>
        <end position="273"/>
    </location>
</feature>
<dbReference type="InterPro" id="IPR050090">
    <property type="entry name" value="Tyrosine_recombinase_XerCD"/>
</dbReference>
<dbReference type="OrthoDB" id="5418320at2"/>
<sequence length="359" mass="41203">MLTFMAVVQKTDGRWCVVHYVEGRQRWKYFGRGAEAEKKARDYDASLKNSGEVRCYRKRSKTFGPTLTELVDAYLKAKIATISPVSILNMTCKFESVILPQIGHLKAMKLTPSILDEYIVTRSSDVKMTTIHRELSDLQAVLNWSVKRRLLIRNPVQGYEKPKRDDEVIRPPSQSEIRAILSKAPDHLKRALTICYFTGLRPGNSELFSLTWGDVDLDADFIHILSAKKGGIRHRSIPLHPSFKRSLEKWNDQDSPKSKDPEKKKEPDKGKPLVHYRGKSIKSIKTTWKTVKRKAGITRRLRPYDFRHAFATAMLSAGGDLKSTSEMLGHTRSDTTTRIYQHTNEVMHRQNIDRLPDID</sequence>
<proteinExistence type="inferred from homology"/>
<dbReference type="Pfam" id="PF00589">
    <property type="entry name" value="Phage_integrase"/>
    <property type="match status" value="1"/>
</dbReference>
<keyword evidence="4" id="KW-0233">DNA recombination</keyword>
<dbReference type="InterPro" id="IPR011010">
    <property type="entry name" value="DNA_brk_join_enz"/>
</dbReference>
<feature type="domain" description="Core-binding (CB)" evidence="8">
    <location>
        <begin position="65"/>
        <end position="146"/>
    </location>
</feature>
<evidence type="ECO:0000256" key="3">
    <source>
        <dbReference type="ARBA" id="ARBA00023125"/>
    </source>
</evidence>
<keyword evidence="3 5" id="KW-0238">DNA-binding</keyword>
<keyword evidence="2" id="KW-0229">DNA integration</keyword>
<name>A0A5K7ZEU6_9BACT</name>
<evidence type="ECO:0000259" key="7">
    <source>
        <dbReference type="PROSITE" id="PS51898"/>
    </source>
</evidence>
<dbReference type="InterPro" id="IPR044068">
    <property type="entry name" value="CB"/>
</dbReference>
<dbReference type="GO" id="GO:0006310">
    <property type="term" value="P:DNA recombination"/>
    <property type="evidence" value="ECO:0007669"/>
    <property type="project" value="UniProtKB-KW"/>
</dbReference>
<evidence type="ECO:0000256" key="1">
    <source>
        <dbReference type="ARBA" id="ARBA00008857"/>
    </source>
</evidence>
<dbReference type="Proteomes" id="UP000427769">
    <property type="component" value="Chromosome"/>
</dbReference>
<dbReference type="GO" id="GO:0003677">
    <property type="term" value="F:DNA binding"/>
    <property type="evidence" value="ECO:0007669"/>
    <property type="project" value="UniProtKB-UniRule"/>
</dbReference>
<evidence type="ECO:0000259" key="8">
    <source>
        <dbReference type="PROSITE" id="PS51900"/>
    </source>
</evidence>
<evidence type="ECO:0000256" key="2">
    <source>
        <dbReference type="ARBA" id="ARBA00022908"/>
    </source>
</evidence>
<evidence type="ECO:0000256" key="4">
    <source>
        <dbReference type="ARBA" id="ARBA00023172"/>
    </source>
</evidence>
<dbReference type="PROSITE" id="PS51900">
    <property type="entry name" value="CB"/>
    <property type="match status" value="1"/>
</dbReference>
<protein>
    <recommendedName>
        <fullName evidence="11">Tyr recombinase domain-containing protein</fullName>
    </recommendedName>
</protein>
<dbReference type="InterPro" id="IPR002104">
    <property type="entry name" value="Integrase_catalytic"/>
</dbReference>
<dbReference type="InterPro" id="IPR010998">
    <property type="entry name" value="Integrase_recombinase_N"/>
</dbReference>
<feature type="domain" description="Tyr recombinase" evidence="7">
    <location>
        <begin position="167"/>
        <end position="353"/>
    </location>
</feature>
<dbReference type="EMBL" id="AP021875">
    <property type="protein sequence ID" value="BBO76924.1"/>
    <property type="molecule type" value="Genomic_DNA"/>
</dbReference>
<dbReference type="Gene3D" id="1.10.150.130">
    <property type="match status" value="1"/>
</dbReference>
<evidence type="ECO:0000256" key="6">
    <source>
        <dbReference type="SAM" id="MobiDB-lite"/>
    </source>
</evidence>
<evidence type="ECO:0000313" key="10">
    <source>
        <dbReference type="Proteomes" id="UP000427769"/>
    </source>
</evidence>
<feature type="compositionally biased region" description="Basic and acidic residues" evidence="6">
    <location>
        <begin position="245"/>
        <end position="271"/>
    </location>
</feature>
<evidence type="ECO:0008006" key="11">
    <source>
        <dbReference type="Google" id="ProtNLM"/>
    </source>
</evidence>
<evidence type="ECO:0000256" key="5">
    <source>
        <dbReference type="PROSITE-ProRule" id="PRU01248"/>
    </source>
</evidence>
<dbReference type="InterPro" id="IPR004107">
    <property type="entry name" value="Integrase_SAM-like_N"/>
</dbReference>
<dbReference type="Gene3D" id="1.10.443.10">
    <property type="entry name" value="Intergrase catalytic core"/>
    <property type="match status" value="1"/>
</dbReference>
<dbReference type="AlphaFoldDB" id="A0A5K7ZEU6"/>
<dbReference type="PANTHER" id="PTHR30349:SF41">
    <property type="entry name" value="INTEGRASE_RECOMBINASE PROTEIN MJ0367-RELATED"/>
    <property type="match status" value="1"/>
</dbReference>
<reference evidence="9 10" key="1">
    <citation type="submission" date="2019-11" db="EMBL/GenBank/DDBJ databases">
        <title>Comparative genomics of hydrocarbon-degrading Desulfosarcina strains.</title>
        <authorList>
            <person name="Watanabe M."/>
            <person name="Kojima H."/>
            <person name="Fukui M."/>
        </authorList>
    </citation>
    <scope>NUCLEOTIDE SEQUENCE [LARGE SCALE GENOMIC DNA]</scope>
    <source>
        <strain evidence="9 10">PP31</strain>
    </source>
</reference>